<dbReference type="Gramene" id="OIT27178">
    <property type="protein sequence ID" value="OIT27178"/>
    <property type="gene ID" value="A4A49_28473"/>
</dbReference>
<evidence type="ECO:0000313" key="5">
    <source>
        <dbReference type="Proteomes" id="UP000187609"/>
    </source>
</evidence>
<dbReference type="AlphaFoldDB" id="A0A1J6KAS6"/>
<dbReference type="SUPFAM" id="SSF52540">
    <property type="entry name" value="P-loop containing nucleoside triphosphate hydrolases"/>
    <property type="match status" value="1"/>
</dbReference>
<dbReference type="GO" id="GO:0005874">
    <property type="term" value="C:microtubule"/>
    <property type="evidence" value="ECO:0007669"/>
    <property type="project" value="TreeGrafter"/>
</dbReference>
<proteinExistence type="predicted"/>
<dbReference type="GO" id="GO:0005737">
    <property type="term" value="C:cytoplasm"/>
    <property type="evidence" value="ECO:0007669"/>
    <property type="project" value="TreeGrafter"/>
</dbReference>
<evidence type="ECO:0000256" key="1">
    <source>
        <dbReference type="ARBA" id="ARBA00022741"/>
    </source>
</evidence>
<dbReference type="GO" id="GO:0005525">
    <property type="term" value="F:GTP binding"/>
    <property type="evidence" value="ECO:0007669"/>
    <property type="project" value="InterPro"/>
</dbReference>
<dbReference type="EMBL" id="MJEQ01002499">
    <property type="protein sequence ID" value="OIT27178.1"/>
    <property type="molecule type" value="Genomic_DNA"/>
</dbReference>
<dbReference type="GO" id="GO:0008017">
    <property type="term" value="F:microtubule binding"/>
    <property type="evidence" value="ECO:0007669"/>
    <property type="project" value="TreeGrafter"/>
</dbReference>
<dbReference type="Gene3D" id="1.20.120.1240">
    <property type="entry name" value="Dynamin, middle domain"/>
    <property type="match status" value="1"/>
</dbReference>
<dbReference type="PANTHER" id="PTHR11566">
    <property type="entry name" value="DYNAMIN"/>
    <property type="match status" value="1"/>
</dbReference>
<dbReference type="STRING" id="49451.A0A1J6KAS6"/>
<dbReference type="SMR" id="A0A1J6KAS6"/>
<dbReference type="Proteomes" id="UP000187609">
    <property type="component" value="Unassembled WGS sequence"/>
</dbReference>
<dbReference type="Gene3D" id="3.40.50.300">
    <property type="entry name" value="P-loop containing nucleotide triphosphate hydrolases"/>
    <property type="match status" value="1"/>
</dbReference>
<feature type="domain" description="Dynamin-type G" evidence="3">
    <location>
        <begin position="62"/>
        <end position="228"/>
    </location>
</feature>
<evidence type="ECO:0000313" key="4">
    <source>
        <dbReference type="EMBL" id="OIT27178.1"/>
    </source>
</evidence>
<dbReference type="Pfam" id="PF00350">
    <property type="entry name" value="Dynamin_N"/>
    <property type="match status" value="1"/>
</dbReference>
<keyword evidence="2" id="KW-0342">GTP-binding</keyword>
<organism evidence="4 5">
    <name type="scientific">Nicotiana attenuata</name>
    <name type="common">Coyote tobacco</name>
    <dbReference type="NCBI Taxonomy" id="49451"/>
    <lineage>
        <taxon>Eukaryota</taxon>
        <taxon>Viridiplantae</taxon>
        <taxon>Streptophyta</taxon>
        <taxon>Embryophyta</taxon>
        <taxon>Tracheophyta</taxon>
        <taxon>Spermatophyta</taxon>
        <taxon>Magnoliopsida</taxon>
        <taxon>eudicotyledons</taxon>
        <taxon>Gunneridae</taxon>
        <taxon>Pentapetalae</taxon>
        <taxon>asterids</taxon>
        <taxon>lamiids</taxon>
        <taxon>Solanales</taxon>
        <taxon>Solanaceae</taxon>
        <taxon>Nicotianoideae</taxon>
        <taxon>Nicotianeae</taxon>
        <taxon>Nicotiana</taxon>
    </lineage>
</organism>
<dbReference type="PROSITE" id="PS51718">
    <property type="entry name" value="G_DYNAMIN_2"/>
    <property type="match status" value="1"/>
</dbReference>
<dbReference type="GO" id="GO:0016020">
    <property type="term" value="C:membrane"/>
    <property type="evidence" value="ECO:0007669"/>
    <property type="project" value="TreeGrafter"/>
</dbReference>
<name>A0A1J6KAS6_NICAT</name>
<dbReference type="SMART" id="SM00053">
    <property type="entry name" value="DYNc"/>
    <property type="match status" value="1"/>
</dbReference>
<comment type="caution">
    <text evidence="4">The sequence shown here is derived from an EMBL/GenBank/DDBJ whole genome shotgun (WGS) entry which is preliminary data.</text>
</comment>
<gene>
    <name evidence="4" type="primary">DRP4C_2</name>
    <name evidence="4" type="ORF">A4A49_28473</name>
</gene>
<dbReference type="InterPro" id="IPR030381">
    <property type="entry name" value="G_DYNAMIN_dom"/>
</dbReference>
<dbReference type="InterPro" id="IPR022812">
    <property type="entry name" value="Dynamin"/>
</dbReference>
<evidence type="ECO:0000256" key="2">
    <source>
        <dbReference type="ARBA" id="ARBA00023134"/>
    </source>
</evidence>
<dbReference type="PRINTS" id="PR00195">
    <property type="entry name" value="DYNAMIN"/>
</dbReference>
<sequence length="550" mass="62698">MNDSSSSECSLQVLDPEHLAVVEQQDSGFLFHAPAVSSFDDIIPTLLNCVDKLRHLNIMEQGIQLPTIVVVGDQFSVKSSVLESLAGISLPREQDICSRVPLIIRLQNHIDSEVHLEYNGKSVPTDEVHVAEAIVLATNEIAGHGKGISNIPLTVVVKKNGIPDLTMVDFPRITSVSVHRQPEDIFERISDIIMNYITPEESIILYVLSATVDFPTNFECINMSKKVDKGVGYVCVRNRIRNESSPSEVARLFETHVLLSKMDKSMVHIPVLAHKLVQIQANISSKCLPNVVRRITSLNEFVQNLGSVAEALAAFMQIRSLAKKSLKKIFHRVDLEEYIEDFEMQCAARWSEFLDLELHEYYADLHSNYPYKEDVYLMDELFFLKEACGIRLPLEKNDARLPNVVPHAVFLIFLQKKVKEISTTGEEFVGKMWNCIEEVVIKVLMHHYPELECFIRRAVQNLIARRKDESVQWVREIIGTDKLTDLTSNPEYVATYSRFMAQQTRFLKFWKSSIGKPHLKIKLKGVGVINVLVLRKHRKDFVQLAFELKM</sequence>
<protein>
    <submittedName>
        <fullName evidence="4">Dynamin-related protein 4c</fullName>
    </submittedName>
</protein>
<evidence type="ECO:0000259" key="3">
    <source>
        <dbReference type="PROSITE" id="PS51718"/>
    </source>
</evidence>
<dbReference type="InterPro" id="IPR000375">
    <property type="entry name" value="Dynamin_stalk"/>
</dbReference>
<accession>A0A1J6KAS6</accession>
<reference evidence="4" key="1">
    <citation type="submission" date="2016-11" db="EMBL/GenBank/DDBJ databases">
        <title>The genome of Nicotiana attenuata.</title>
        <authorList>
            <person name="Xu S."/>
            <person name="Brockmoeller T."/>
            <person name="Gaquerel E."/>
            <person name="Navarro A."/>
            <person name="Kuhl H."/>
            <person name="Gase K."/>
            <person name="Ling Z."/>
            <person name="Zhou W."/>
            <person name="Kreitzer C."/>
            <person name="Stanke M."/>
            <person name="Tang H."/>
            <person name="Lyons E."/>
            <person name="Pandey P."/>
            <person name="Pandey S.P."/>
            <person name="Timmermann B."/>
            <person name="Baldwin I.T."/>
        </authorList>
    </citation>
    <scope>NUCLEOTIDE SEQUENCE [LARGE SCALE GENOMIC DNA]</scope>
    <source>
        <strain evidence="4">UT</strain>
    </source>
</reference>
<keyword evidence="5" id="KW-1185">Reference proteome</keyword>
<dbReference type="InterPro" id="IPR045063">
    <property type="entry name" value="Dynamin_N"/>
</dbReference>
<dbReference type="PANTHER" id="PTHR11566:SF173">
    <property type="entry name" value="DYNAMIN-RELATED PROTEIN 4C"/>
    <property type="match status" value="1"/>
</dbReference>
<dbReference type="GO" id="GO:0003924">
    <property type="term" value="F:GTPase activity"/>
    <property type="evidence" value="ECO:0007669"/>
    <property type="project" value="InterPro"/>
</dbReference>
<dbReference type="InterPro" id="IPR001401">
    <property type="entry name" value="Dynamin_GTPase"/>
</dbReference>
<dbReference type="OMA" id="ELECFIR"/>
<dbReference type="InterPro" id="IPR027417">
    <property type="entry name" value="P-loop_NTPase"/>
</dbReference>
<dbReference type="Pfam" id="PF01031">
    <property type="entry name" value="Dynamin_M"/>
    <property type="match status" value="1"/>
</dbReference>
<keyword evidence="1" id="KW-0547">Nucleotide-binding</keyword>